<dbReference type="KEGG" id="fcy:FRACYDRAFT_269824"/>
<evidence type="ECO:0008006" key="3">
    <source>
        <dbReference type="Google" id="ProtNLM"/>
    </source>
</evidence>
<dbReference type="AlphaFoldDB" id="A0A1E7F625"/>
<gene>
    <name evidence="1" type="ORF">FRACYDRAFT_269824</name>
</gene>
<evidence type="ECO:0000313" key="1">
    <source>
        <dbReference type="EMBL" id="OEU13455.1"/>
    </source>
</evidence>
<accession>A0A1E7F625</accession>
<sequence>MTYHNVSTVSGLFDGDPDQMQRILGQEGGLLYFTEEGGVNAGVHARDELGRFFTIFESPVFSDETTGLSFSPDGKHMYCAFQVNGILYDITRSDGLSFDAKSLDVKYHSVSNRRLNSQWIGL</sequence>
<protein>
    <recommendedName>
        <fullName evidence="3">SMP-30/Gluconolactonase/LRE-like region domain-containing protein</fullName>
    </recommendedName>
</protein>
<proteinExistence type="predicted"/>
<name>A0A1E7F625_9STRA</name>
<dbReference type="Proteomes" id="UP000095751">
    <property type="component" value="Unassembled WGS sequence"/>
</dbReference>
<dbReference type="InParanoid" id="A0A1E7F625"/>
<evidence type="ECO:0000313" key="2">
    <source>
        <dbReference type="Proteomes" id="UP000095751"/>
    </source>
</evidence>
<reference evidence="1 2" key="1">
    <citation type="submission" date="2016-09" db="EMBL/GenBank/DDBJ databases">
        <title>Extensive genetic diversity and differential bi-allelic expression allows diatom success in the polar Southern Ocean.</title>
        <authorList>
            <consortium name="DOE Joint Genome Institute"/>
            <person name="Mock T."/>
            <person name="Otillar R.P."/>
            <person name="Strauss J."/>
            <person name="Dupont C."/>
            <person name="Frickenhaus S."/>
            <person name="Maumus F."/>
            <person name="Mcmullan M."/>
            <person name="Sanges R."/>
            <person name="Schmutz J."/>
            <person name="Toseland A."/>
            <person name="Valas R."/>
            <person name="Veluchamy A."/>
            <person name="Ward B.J."/>
            <person name="Allen A."/>
            <person name="Barry K."/>
            <person name="Falciatore A."/>
            <person name="Ferrante M."/>
            <person name="Fortunato A.E."/>
            <person name="Gloeckner G."/>
            <person name="Gruber A."/>
            <person name="Hipkin R."/>
            <person name="Janech M."/>
            <person name="Kroth P."/>
            <person name="Leese F."/>
            <person name="Lindquist E."/>
            <person name="Lyon B.R."/>
            <person name="Martin J."/>
            <person name="Mayer C."/>
            <person name="Parker M."/>
            <person name="Quesneville H."/>
            <person name="Raymond J."/>
            <person name="Uhlig C."/>
            <person name="Valentin K.U."/>
            <person name="Worden A.Z."/>
            <person name="Armbrust E.V."/>
            <person name="Bowler C."/>
            <person name="Green B."/>
            <person name="Moulton V."/>
            <person name="Van Oosterhout C."/>
            <person name="Grigoriev I."/>
        </authorList>
    </citation>
    <scope>NUCLEOTIDE SEQUENCE [LARGE SCALE GENOMIC DNA]</scope>
    <source>
        <strain evidence="1 2">CCMP1102</strain>
    </source>
</reference>
<dbReference type="OrthoDB" id="42504at2759"/>
<dbReference type="EMBL" id="KV784361">
    <property type="protein sequence ID" value="OEU13455.1"/>
    <property type="molecule type" value="Genomic_DNA"/>
</dbReference>
<keyword evidence="2" id="KW-1185">Reference proteome</keyword>
<organism evidence="1 2">
    <name type="scientific">Fragilariopsis cylindrus CCMP1102</name>
    <dbReference type="NCBI Taxonomy" id="635003"/>
    <lineage>
        <taxon>Eukaryota</taxon>
        <taxon>Sar</taxon>
        <taxon>Stramenopiles</taxon>
        <taxon>Ochrophyta</taxon>
        <taxon>Bacillariophyta</taxon>
        <taxon>Bacillariophyceae</taxon>
        <taxon>Bacillariophycidae</taxon>
        <taxon>Bacillariales</taxon>
        <taxon>Bacillariaceae</taxon>
        <taxon>Fragilariopsis</taxon>
    </lineage>
</organism>